<dbReference type="AlphaFoldDB" id="A0R274"/>
<evidence type="ECO:0000313" key="2">
    <source>
        <dbReference type="EMBL" id="ABK72601.1"/>
    </source>
</evidence>
<reference evidence="2 3" key="1">
    <citation type="submission" date="2006-10" db="EMBL/GenBank/DDBJ databases">
        <authorList>
            <person name="Fleischmann R.D."/>
            <person name="Dodson R.J."/>
            <person name="Haft D.H."/>
            <person name="Merkel J.S."/>
            <person name="Nelson W.C."/>
            <person name="Fraser C.M."/>
        </authorList>
    </citation>
    <scope>NUCLEOTIDE SEQUENCE [LARGE SCALE GENOMIC DNA]</scope>
    <source>
        <strain evidence="3">ATCC 700084 / mc(2)155</strain>
    </source>
</reference>
<name>A0R274_MYCS2</name>
<keyword evidence="3" id="KW-1185">Reference proteome</keyword>
<dbReference type="EMBL" id="CP000480">
    <property type="protein sequence ID" value="ABK72601.1"/>
    <property type="molecule type" value="Genomic_DNA"/>
</dbReference>
<protein>
    <submittedName>
        <fullName evidence="2">Trans-sialidase, putative</fullName>
    </submittedName>
</protein>
<evidence type="ECO:0000313" key="3">
    <source>
        <dbReference type="Proteomes" id="UP000000757"/>
    </source>
</evidence>
<proteinExistence type="predicted"/>
<feature type="compositionally biased region" description="Basic and acidic residues" evidence="1">
    <location>
        <begin position="36"/>
        <end position="63"/>
    </location>
</feature>
<evidence type="ECO:0000256" key="1">
    <source>
        <dbReference type="SAM" id="MobiDB-lite"/>
    </source>
</evidence>
<accession>A0R274</accession>
<organism evidence="2 3">
    <name type="scientific">Mycolicibacterium smegmatis (strain ATCC 700084 / mc(2)155)</name>
    <name type="common">Mycobacterium smegmatis</name>
    <dbReference type="NCBI Taxonomy" id="246196"/>
    <lineage>
        <taxon>Bacteria</taxon>
        <taxon>Bacillati</taxon>
        <taxon>Actinomycetota</taxon>
        <taxon>Actinomycetes</taxon>
        <taxon>Mycobacteriales</taxon>
        <taxon>Mycobacteriaceae</taxon>
        <taxon>Mycolicibacterium</taxon>
    </lineage>
</organism>
<gene>
    <name evidence="2" type="ordered locus">MSMEG_5012</name>
</gene>
<sequence length="99" mass="11227">MFTQGEPLAGSAHEQRGTTHEDQGHEQQSRPAGTEHPPHDTQRHEHRRQGEQHHARMLPDDRHRAPCARAVDFLCHVTRMPPVTYSRGRSCTPSRGAKP</sequence>
<dbReference type="PaxDb" id="246196-MSMEI_4884"/>
<feature type="region of interest" description="Disordered" evidence="1">
    <location>
        <begin position="1"/>
        <end position="63"/>
    </location>
</feature>
<dbReference type="KEGG" id="msm:MSMEG_5012"/>
<dbReference type="Proteomes" id="UP000000757">
    <property type="component" value="Chromosome"/>
</dbReference>
<feature type="compositionally biased region" description="Basic and acidic residues" evidence="1">
    <location>
        <begin position="13"/>
        <end position="28"/>
    </location>
</feature>